<gene>
    <name evidence="3" type="ORF">MNBD_ALPHA07-868</name>
</gene>
<dbReference type="EMBL" id="UOEG01000193">
    <property type="protein sequence ID" value="VAV99477.1"/>
    <property type="molecule type" value="Genomic_DNA"/>
</dbReference>
<feature type="region of interest" description="Disordered" evidence="1">
    <location>
        <begin position="113"/>
        <end position="132"/>
    </location>
</feature>
<protein>
    <recommendedName>
        <fullName evidence="2">DUF7662 domain-containing protein</fullName>
    </recommendedName>
</protein>
<evidence type="ECO:0000256" key="1">
    <source>
        <dbReference type="SAM" id="MobiDB-lite"/>
    </source>
</evidence>
<dbReference type="Pfam" id="PF24698">
    <property type="entry name" value="DUF7662"/>
    <property type="match status" value="1"/>
</dbReference>
<feature type="domain" description="DUF7662" evidence="2">
    <location>
        <begin position="4"/>
        <end position="80"/>
    </location>
</feature>
<accession>A0A3B0S3V3</accession>
<feature type="region of interest" description="Disordered" evidence="1">
    <location>
        <begin position="78"/>
        <end position="101"/>
    </location>
</feature>
<evidence type="ECO:0000259" key="2">
    <source>
        <dbReference type="Pfam" id="PF24698"/>
    </source>
</evidence>
<reference evidence="3" key="1">
    <citation type="submission" date="2018-06" db="EMBL/GenBank/DDBJ databases">
        <authorList>
            <person name="Zhirakovskaya E."/>
        </authorList>
    </citation>
    <scope>NUCLEOTIDE SEQUENCE</scope>
</reference>
<sequence>MTKYEPLEEFLDKKGLSSVPMSFSEIESVIQSDLPPSARKHRAWWSNNPSNSVITYAWLAAGYKTTEVNLEGEKVVFRKQTGPTPSGSKPASPTGPHPMFGCMKGLITIPDDLDLTAPADPDWGNSAYGNDT</sequence>
<name>A0A3B0S3V3_9ZZZZ</name>
<organism evidence="3">
    <name type="scientific">hydrothermal vent metagenome</name>
    <dbReference type="NCBI Taxonomy" id="652676"/>
    <lineage>
        <taxon>unclassified sequences</taxon>
        <taxon>metagenomes</taxon>
        <taxon>ecological metagenomes</taxon>
    </lineage>
</organism>
<proteinExistence type="predicted"/>
<dbReference type="InterPro" id="IPR056079">
    <property type="entry name" value="DUF7662"/>
</dbReference>
<dbReference type="AlphaFoldDB" id="A0A3B0S3V3"/>
<evidence type="ECO:0000313" key="3">
    <source>
        <dbReference type="EMBL" id="VAV99477.1"/>
    </source>
</evidence>
<feature type="compositionally biased region" description="Polar residues" evidence="1">
    <location>
        <begin position="81"/>
        <end position="91"/>
    </location>
</feature>